<proteinExistence type="predicted"/>
<comment type="caution">
    <text evidence="1">The sequence shown here is derived from an EMBL/GenBank/DDBJ whole genome shotgun (WGS) entry which is preliminary data.</text>
</comment>
<name>A0A0G1GPX1_9BACT</name>
<protein>
    <submittedName>
        <fullName evidence="1">Uncharacterized protein</fullName>
    </submittedName>
</protein>
<dbReference type="AlphaFoldDB" id="A0A0G1GPX1"/>
<evidence type="ECO:0000313" key="1">
    <source>
        <dbReference type="EMBL" id="KKT37046.1"/>
    </source>
</evidence>
<accession>A0A0G1GPX1</accession>
<sequence>MADKSSSELKDAAVPSEVETPFDFRRELGVFLKDGDYFPDYYNVEVRHNTPIELIESQVCTRVVYKTIVKNDVGEDPATQLFVPIESERNIIICAPPVVPHVIDELMPQDLWEVVKSDDPSKVPILEELKCVEIGIYGLNTFINGDERKSGEIYRVDLTRGQPVLYRRYPIPKNEREKRDALGTDEEAQILSALLDVVQPLPVYKYEQVDSRGLETIVEIVKDCRDGQ</sequence>
<dbReference type="Proteomes" id="UP000034617">
    <property type="component" value="Unassembled WGS sequence"/>
</dbReference>
<dbReference type="EMBL" id="LCHM01000032">
    <property type="protein sequence ID" value="KKT37046.1"/>
    <property type="molecule type" value="Genomic_DNA"/>
</dbReference>
<organism evidence="1 2">
    <name type="scientific">Candidatus Gottesmanbacteria bacterium GW2011_GWB1_44_11c</name>
    <dbReference type="NCBI Taxonomy" id="1618447"/>
    <lineage>
        <taxon>Bacteria</taxon>
        <taxon>Candidatus Gottesmaniibacteriota</taxon>
    </lineage>
</organism>
<reference evidence="1 2" key="1">
    <citation type="journal article" date="2015" name="Nature">
        <title>rRNA introns, odd ribosomes, and small enigmatic genomes across a large radiation of phyla.</title>
        <authorList>
            <person name="Brown C.T."/>
            <person name="Hug L.A."/>
            <person name="Thomas B.C."/>
            <person name="Sharon I."/>
            <person name="Castelle C.J."/>
            <person name="Singh A."/>
            <person name="Wilkins M.J."/>
            <person name="Williams K.H."/>
            <person name="Banfield J.F."/>
        </authorList>
    </citation>
    <scope>NUCLEOTIDE SEQUENCE [LARGE SCALE GENOMIC DNA]</scope>
</reference>
<evidence type="ECO:0000313" key="2">
    <source>
        <dbReference type="Proteomes" id="UP000034617"/>
    </source>
</evidence>
<gene>
    <name evidence="1" type="ORF">UW22_C0032G0009</name>
</gene>